<reference evidence="1 2" key="1">
    <citation type="journal article" date="2019" name="Int. J. Syst. Evol. Microbiol.">
        <title>The Global Catalogue of Microorganisms (GCM) 10K type strain sequencing project: providing services to taxonomists for standard genome sequencing and annotation.</title>
        <authorList>
            <consortium name="The Broad Institute Genomics Platform"/>
            <consortium name="The Broad Institute Genome Sequencing Center for Infectious Disease"/>
            <person name="Wu L."/>
            <person name="Ma J."/>
        </authorList>
    </citation>
    <scope>NUCLEOTIDE SEQUENCE [LARGE SCALE GENOMIC DNA]</scope>
    <source>
        <strain evidence="1 2">JCM 14323</strain>
    </source>
</reference>
<dbReference type="EMBL" id="BAAANK010000012">
    <property type="protein sequence ID" value="GAA1845901.1"/>
    <property type="molecule type" value="Genomic_DNA"/>
</dbReference>
<accession>A0ABN2MZS0</accession>
<name>A0ABN2MZS0_9MICO</name>
<evidence type="ECO:0000313" key="2">
    <source>
        <dbReference type="Proteomes" id="UP001501746"/>
    </source>
</evidence>
<organism evidence="1 2">
    <name type="scientific">Agromyces salentinus</name>
    <dbReference type="NCBI Taxonomy" id="269421"/>
    <lineage>
        <taxon>Bacteria</taxon>
        <taxon>Bacillati</taxon>
        <taxon>Actinomycetota</taxon>
        <taxon>Actinomycetes</taxon>
        <taxon>Micrococcales</taxon>
        <taxon>Microbacteriaceae</taxon>
        <taxon>Agromyces</taxon>
    </lineage>
</organism>
<keyword evidence="2" id="KW-1185">Reference proteome</keyword>
<comment type="caution">
    <text evidence="1">The sequence shown here is derived from an EMBL/GenBank/DDBJ whole genome shotgun (WGS) entry which is preliminary data.</text>
</comment>
<dbReference type="Proteomes" id="UP001501746">
    <property type="component" value="Unassembled WGS sequence"/>
</dbReference>
<sequence length="94" mass="10351">MMIDFALSDAVVAYVGFDGESAVPGRHRDRIADPVLQERVAQVVNHAELREPGNEAQGVLAWAQQRRDAVGRAHPELSGRALDAICALISFEWR</sequence>
<evidence type="ECO:0000313" key="1">
    <source>
        <dbReference type="EMBL" id="GAA1845901.1"/>
    </source>
</evidence>
<gene>
    <name evidence="1" type="ORF">GCM10009750_35250</name>
</gene>
<proteinExistence type="predicted"/>
<protein>
    <submittedName>
        <fullName evidence="1">Uncharacterized protein</fullName>
    </submittedName>
</protein>